<evidence type="ECO:0000259" key="7">
    <source>
        <dbReference type="Pfam" id="PF02826"/>
    </source>
</evidence>
<comment type="caution">
    <text evidence="8">The sequence shown here is derived from an EMBL/GenBank/DDBJ whole genome shotgun (WGS) entry which is preliminary data.</text>
</comment>
<feature type="domain" description="D-isomer specific 2-hydroxyacid dehydrogenase catalytic" evidence="6">
    <location>
        <begin position="16"/>
        <end position="309"/>
    </location>
</feature>
<dbReference type="Gene3D" id="3.40.50.720">
    <property type="entry name" value="NAD(P)-binding Rossmann-like Domain"/>
    <property type="match status" value="2"/>
</dbReference>
<keyword evidence="4" id="KW-0520">NAD</keyword>
<dbReference type="InterPro" id="IPR006140">
    <property type="entry name" value="D-isomer_DH_NAD-bd"/>
</dbReference>
<protein>
    <submittedName>
        <fullName evidence="8">D-isomer specific 2-hydroxyacid dehydrogenase NAD-binding protein</fullName>
    </submittedName>
</protein>
<dbReference type="RefSeq" id="WP_007932939.1">
    <property type="nucleotide sequence ID" value="NZ_AKVJ01000021.1"/>
</dbReference>
<dbReference type="PANTHER" id="PTHR42789:SF1">
    <property type="entry name" value="D-ISOMER SPECIFIC 2-HYDROXYACID DEHYDROGENASE FAMILY PROTEIN (AFU_ORTHOLOGUE AFUA_6G10090)"/>
    <property type="match status" value="1"/>
</dbReference>
<evidence type="ECO:0000256" key="1">
    <source>
        <dbReference type="ARBA" id="ARBA00005854"/>
    </source>
</evidence>
<evidence type="ECO:0000256" key="2">
    <source>
        <dbReference type="ARBA" id="ARBA00022605"/>
    </source>
</evidence>
<dbReference type="PANTHER" id="PTHR42789">
    <property type="entry name" value="D-ISOMER SPECIFIC 2-HYDROXYACID DEHYDROGENASE FAMILY PROTEIN (AFU_ORTHOLOGUE AFUA_6G10090)"/>
    <property type="match status" value="1"/>
</dbReference>
<proteinExistence type="inferred from homology"/>
<gene>
    <name evidence="8" type="ORF">FB4_3038</name>
</gene>
<dbReference type="SUPFAM" id="SSF52283">
    <property type="entry name" value="Formate/glycerate dehydrogenase catalytic domain-like"/>
    <property type="match status" value="1"/>
</dbReference>
<dbReference type="InterPro" id="IPR029752">
    <property type="entry name" value="D-isomer_DH_CS1"/>
</dbReference>
<keyword evidence="3 5" id="KW-0560">Oxidoreductase</keyword>
<feature type="domain" description="D-isomer specific 2-hydroxyacid dehydrogenase NAD-binding" evidence="7">
    <location>
        <begin position="113"/>
        <end position="286"/>
    </location>
</feature>
<dbReference type="PATRIC" id="fig|1149862.3.peg.1597"/>
<dbReference type="PROSITE" id="PS00671">
    <property type="entry name" value="D_2_HYDROXYACID_DH_3"/>
    <property type="match status" value="1"/>
</dbReference>
<evidence type="ECO:0000259" key="6">
    <source>
        <dbReference type="Pfam" id="PF00389"/>
    </source>
</evidence>
<dbReference type="OrthoDB" id="9805416at2"/>
<dbReference type="InterPro" id="IPR036291">
    <property type="entry name" value="NAD(P)-bd_dom_sf"/>
</dbReference>
<accession>I8RHT7</accession>
<evidence type="ECO:0000313" key="8">
    <source>
        <dbReference type="EMBL" id="EIW19328.1"/>
    </source>
</evidence>
<dbReference type="EMBL" id="AKVJ01000021">
    <property type="protein sequence ID" value="EIW19328.1"/>
    <property type="molecule type" value="Genomic_DNA"/>
</dbReference>
<evidence type="ECO:0000256" key="5">
    <source>
        <dbReference type="RuleBase" id="RU003719"/>
    </source>
</evidence>
<dbReference type="FunFam" id="3.40.50.720:FF:000203">
    <property type="entry name" value="D-3-phosphoglycerate dehydrogenase (SerA)"/>
    <property type="match status" value="1"/>
</dbReference>
<keyword evidence="2" id="KW-0028">Amino-acid biosynthesis</keyword>
<dbReference type="InterPro" id="IPR029753">
    <property type="entry name" value="D-isomer_DH_CS"/>
</dbReference>
<dbReference type="GO" id="GO:0016616">
    <property type="term" value="F:oxidoreductase activity, acting on the CH-OH group of donors, NAD or NADP as acceptor"/>
    <property type="evidence" value="ECO:0007669"/>
    <property type="project" value="InterPro"/>
</dbReference>
<evidence type="ECO:0000256" key="4">
    <source>
        <dbReference type="ARBA" id="ARBA00023027"/>
    </source>
</evidence>
<keyword evidence="9" id="KW-1185">Reference proteome</keyword>
<dbReference type="Proteomes" id="UP000004324">
    <property type="component" value="Unassembled WGS sequence"/>
</dbReference>
<evidence type="ECO:0000313" key="9">
    <source>
        <dbReference type="Proteomes" id="UP000004324"/>
    </source>
</evidence>
<dbReference type="PROSITE" id="PS00065">
    <property type="entry name" value="D_2_HYDROXYACID_DH_1"/>
    <property type="match status" value="1"/>
</dbReference>
<dbReference type="InterPro" id="IPR050857">
    <property type="entry name" value="D-2-hydroxyacid_DH"/>
</dbReference>
<dbReference type="Pfam" id="PF00389">
    <property type="entry name" value="2-Hacid_dh"/>
    <property type="match status" value="1"/>
</dbReference>
<dbReference type="PROSITE" id="PS00670">
    <property type="entry name" value="D_2_HYDROXYACID_DH_2"/>
    <property type="match status" value="1"/>
</dbReference>
<dbReference type="AlphaFoldDB" id="I8RHT7"/>
<dbReference type="Pfam" id="PF02826">
    <property type="entry name" value="2-Hacid_dh_C"/>
    <property type="match status" value="1"/>
</dbReference>
<sequence length="312" mass="34059">MGKILITPRSFSRYGAKAIEGMKSKGYDVIVNTTGKPYTYEEFYKLSSDVDGIILGVDTVDEHVLTGAKKLKGISRFGVGIDNIDVEAANRLGIKIARAVGSNFTSVAELAVAFFFLLARNVVKNVNEVKAGQWNKTSGLELKNKTVGVLGLGAIGKEVSRISQGIGMRVIGYDPFVSKEDMKEKYNIEMKCFEEVLKESDFVTLHIPLTEENNGLMNKAALGLMKSTAYLINTARGGLINEEDLYDALTNKVIAGAAADVFSKEPPSKDEKLLKLDNFILCSHIASLTVNAEMNTIDLATHNLLEILKKIT</sequence>
<dbReference type="GO" id="GO:0008652">
    <property type="term" value="P:amino acid biosynthetic process"/>
    <property type="evidence" value="ECO:0007669"/>
    <property type="project" value="UniProtKB-KW"/>
</dbReference>
<dbReference type="GO" id="GO:0051287">
    <property type="term" value="F:NAD binding"/>
    <property type="evidence" value="ECO:0007669"/>
    <property type="project" value="InterPro"/>
</dbReference>
<evidence type="ECO:0000256" key="3">
    <source>
        <dbReference type="ARBA" id="ARBA00023002"/>
    </source>
</evidence>
<dbReference type="InterPro" id="IPR006139">
    <property type="entry name" value="D-isomer_2_OHA_DH_cat_dom"/>
</dbReference>
<dbReference type="SUPFAM" id="SSF51735">
    <property type="entry name" value="NAD(P)-binding Rossmann-fold domains"/>
    <property type="match status" value="1"/>
</dbReference>
<reference evidence="8 9" key="1">
    <citation type="journal article" date="2012" name="J. Bacteriol.">
        <title>Draft Genome Sequences for Two Metal-Reducing Pelosinus fermentans Strains Isolated from a Cr(VI)-Contaminated Site and for Type Strain R7.</title>
        <authorList>
            <person name="Brown S.D."/>
            <person name="Podar M."/>
            <person name="Klingeman D.M."/>
            <person name="Johnson C.M."/>
            <person name="Yang Z.K."/>
            <person name="Utturkar S.M."/>
            <person name="Land M.L."/>
            <person name="Mosher J.J."/>
            <person name="Hurt R.A.Jr."/>
            <person name="Phelps T.J."/>
            <person name="Palumbo A.V."/>
            <person name="Arkin A.P."/>
            <person name="Hazen T.C."/>
            <person name="Elias D.A."/>
        </authorList>
    </citation>
    <scope>NUCLEOTIDE SEQUENCE [LARGE SCALE GENOMIC DNA]</scope>
    <source>
        <strain evidence="8 9">B4</strain>
    </source>
</reference>
<comment type="similarity">
    <text evidence="1 5">Belongs to the D-isomer specific 2-hydroxyacid dehydrogenase family.</text>
</comment>
<organism evidence="8 9">
    <name type="scientific">Pelosinus fermentans B4</name>
    <dbReference type="NCBI Taxonomy" id="1149862"/>
    <lineage>
        <taxon>Bacteria</taxon>
        <taxon>Bacillati</taxon>
        <taxon>Bacillota</taxon>
        <taxon>Negativicutes</taxon>
        <taxon>Selenomonadales</taxon>
        <taxon>Sporomusaceae</taxon>
        <taxon>Pelosinus</taxon>
    </lineage>
</organism>
<dbReference type="CDD" id="cd12172">
    <property type="entry name" value="PGDH_like_2"/>
    <property type="match status" value="1"/>
</dbReference>
<name>I8RHT7_9FIRM</name>